<accession>A0A0R2FS93</accession>
<dbReference type="PANTHER" id="PTHR44846">
    <property type="entry name" value="MANNOSYL-D-GLYCERATE TRANSPORT/METABOLISM SYSTEM REPRESSOR MNGR-RELATED"/>
    <property type="match status" value="1"/>
</dbReference>
<dbReference type="Gene3D" id="3.40.1410.10">
    <property type="entry name" value="Chorismate lyase-like"/>
    <property type="match status" value="1"/>
</dbReference>
<comment type="caution">
    <text evidence="5">The sequence shown here is derived from an EMBL/GenBank/DDBJ whole genome shotgun (WGS) entry which is preliminary data.</text>
</comment>
<dbReference type="Proteomes" id="UP000051645">
    <property type="component" value="Unassembled WGS sequence"/>
</dbReference>
<protein>
    <submittedName>
        <fullName evidence="5">Transcription regulator</fullName>
    </submittedName>
</protein>
<dbReference type="RefSeq" id="WP_057770105.1">
    <property type="nucleotide sequence ID" value="NZ_JQAT01000004.1"/>
</dbReference>
<dbReference type="Pfam" id="PF07702">
    <property type="entry name" value="UTRA"/>
    <property type="match status" value="1"/>
</dbReference>
<dbReference type="CDD" id="cd07377">
    <property type="entry name" value="WHTH_GntR"/>
    <property type="match status" value="1"/>
</dbReference>
<dbReference type="OrthoDB" id="9816541at2"/>
<dbReference type="InterPro" id="IPR036388">
    <property type="entry name" value="WH-like_DNA-bd_sf"/>
</dbReference>
<dbReference type="GO" id="GO:0003677">
    <property type="term" value="F:DNA binding"/>
    <property type="evidence" value="ECO:0007669"/>
    <property type="project" value="UniProtKB-KW"/>
</dbReference>
<dbReference type="GO" id="GO:0045892">
    <property type="term" value="P:negative regulation of DNA-templated transcription"/>
    <property type="evidence" value="ECO:0007669"/>
    <property type="project" value="TreeGrafter"/>
</dbReference>
<evidence type="ECO:0000259" key="4">
    <source>
        <dbReference type="PROSITE" id="PS50949"/>
    </source>
</evidence>
<name>A0A0R2FS93_9LACO</name>
<evidence type="ECO:0000256" key="1">
    <source>
        <dbReference type="ARBA" id="ARBA00023015"/>
    </source>
</evidence>
<evidence type="ECO:0000313" key="5">
    <source>
        <dbReference type="EMBL" id="KRN30958.1"/>
    </source>
</evidence>
<gene>
    <name evidence="5" type="ORF">IV40_GL001597</name>
</gene>
<evidence type="ECO:0000256" key="2">
    <source>
        <dbReference type="ARBA" id="ARBA00023125"/>
    </source>
</evidence>
<dbReference type="PROSITE" id="PS50949">
    <property type="entry name" value="HTH_GNTR"/>
    <property type="match status" value="1"/>
</dbReference>
<dbReference type="PRINTS" id="PR00035">
    <property type="entry name" value="HTHGNTR"/>
</dbReference>
<feature type="domain" description="HTH gntR-type" evidence="4">
    <location>
        <begin position="15"/>
        <end position="83"/>
    </location>
</feature>
<keyword evidence="3" id="KW-0804">Transcription</keyword>
<dbReference type="Pfam" id="PF00392">
    <property type="entry name" value="GntR"/>
    <property type="match status" value="1"/>
</dbReference>
<sequence length="254" mass="29358">MGTNFASPHKYFFERSLLNVSRDCATNNSCDHARQYDDKLPTESELIDEYKVGRNTIRKALDIVAQKGLIRRIQGSGYYVNHLGLSDKDNVLNLSLGIGQRFNDPITHLTSKVITFDQIKADEQMAKMSQVEVGTELYRIFRLRYWHHELYNLEKAYFVKSITPYLTIESAETSIFSFIQQTYGIEPTNSENFITMERLSAADAELLGFEPGHHCITQRQVNFLKNSYVFNFSTSYYADPKMSFYFHSSDRSSN</sequence>
<dbReference type="GO" id="GO:0003700">
    <property type="term" value="F:DNA-binding transcription factor activity"/>
    <property type="evidence" value="ECO:0007669"/>
    <property type="project" value="InterPro"/>
</dbReference>
<dbReference type="AlphaFoldDB" id="A0A0R2FS93"/>
<dbReference type="InterPro" id="IPR050679">
    <property type="entry name" value="Bact_HTH_transcr_reg"/>
</dbReference>
<keyword evidence="2" id="KW-0238">DNA-binding</keyword>
<dbReference type="SUPFAM" id="SSF64288">
    <property type="entry name" value="Chorismate lyase-like"/>
    <property type="match status" value="1"/>
</dbReference>
<dbReference type="STRING" id="81857.IV38_GL001618"/>
<dbReference type="SUPFAM" id="SSF46785">
    <property type="entry name" value="Winged helix' DNA-binding domain"/>
    <property type="match status" value="1"/>
</dbReference>
<evidence type="ECO:0000256" key="3">
    <source>
        <dbReference type="ARBA" id="ARBA00023163"/>
    </source>
</evidence>
<evidence type="ECO:0000313" key="6">
    <source>
        <dbReference type="Proteomes" id="UP000051645"/>
    </source>
</evidence>
<dbReference type="SMART" id="SM00345">
    <property type="entry name" value="HTH_GNTR"/>
    <property type="match status" value="1"/>
</dbReference>
<proteinExistence type="predicted"/>
<keyword evidence="1" id="KW-0805">Transcription regulation</keyword>
<organism evidence="5 6">
    <name type="scientific">Lactobacillus selangorensis</name>
    <dbReference type="NCBI Taxonomy" id="81857"/>
    <lineage>
        <taxon>Bacteria</taxon>
        <taxon>Bacillati</taxon>
        <taxon>Bacillota</taxon>
        <taxon>Bacilli</taxon>
        <taxon>Lactobacillales</taxon>
        <taxon>Lactobacillaceae</taxon>
        <taxon>Lactobacillus</taxon>
    </lineage>
</organism>
<dbReference type="InterPro" id="IPR011663">
    <property type="entry name" value="UTRA"/>
</dbReference>
<dbReference type="EMBL" id="JQAZ01000005">
    <property type="protein sequence ID" value="KRN30958.1"/>
    <property type="molecule type" value="Genomic_DNA"/>
</dbReference>
<reference evidence="5 6" key="1">
    <citation type="journal article" date="2015" name="Genome Announc.">
        <title>Expanding the biotechnology potential of lactobacilli through comparative genomics of 213 strains and associated genera.</title>
        <authorList>
            <person name="Sun Z."/>
            <person name="Harris H.M."/>
            <person name="McCann A."/>
            <person name="Guo C."/>
            <person name="Argimon S."/>
            <person name="Zhang W."/>
            <person name="Yang X."/>
            <person name="Jeffery I.B."/>
            <person name="Cooney J.C."/>
            <person name="Kagawa T.F."/>
            <person name="Liu W."/>
            <person name="Song Y."/>
            <person name="Salvetti E."/>
            <person name="Wrobel A."/>
            <person name="Rasinkangas P."/>
            <person name="Parkhill J."/>
            <person name="Rea M.C."/>
            <person name="O'Sullivan O."/>
            <person name="Ritari J."/>
            <person name="Douillard F.P."/>
            <person name="Paul Ross R."/>
            <person name="Yang R."/>
            <person name="Briner A.E."/>
            <person name="Felis G.E."/>
            <person name="de Vos W.M."/>
            <person name="Barrangou R."/>
            <person name="Klaenhammer T.R."/>
            <person name="Caufield P.W."/>
            <person name="Cui Y."/>
            <person name="Zhang H."/>
            <person name="O'Toole P.W."/>
        </authorList>
    </citation>
    <scope>NUCLEOTIDE SEQUENCE [LARGE SCALE GENOMIC DNA]</scope>
    <source>
        <strain evidence="5 6">DSM 13344</strain>
    </source>
</reference>
<dbReference type="InterPro" id="IPR036390">
    <property type="entry name" value="WH_DNA-bd_sf"/>
</dbReference>
<dbReference type="SMART" id="SM00866">
    <property type="entry name" value="UTRA"/>
    <property type="match status" value="1"/>
</dbReference>
<dbReference type="PANTHER" id="PTHR44846:SF4">
    <property type="entry name" value="HTH GNTR-TYPE DOMAIN-CONTAINING PROTEIN"/>
    <property type="match status" value="1"/>
</dbReference>
<keyword evidence="6" id="KW-1185">Reference proteome</keyword>
<dbReference type="InterPro" id="IPR028978">
    <property type="entry name" value="Chorismate_lyase_/UTRA_dom_sf"/>
</dbReference>
<dbReference type="Gene3D" id="1.10.10.10">
    <property type="entry name" value="Winged helix-like DNA-binding domain superfamily/Winged helix DNA-binding domain"/>
    <property type="match status" value="1"/>
</dbReference>
<dbReference type="PATRIC" id="fig|81857.4.peg.1617"/>
<dbReference type="InterPro" id="IPR000524">
    <property type="entry name" value="Tscrpt_reg_HTH_GntR"/>
</dbReference>